<sequence length="83" mass="8759">MSGMFDLTELVKRAIKYLVEGLVVAVVATIVPRKQLNVEEIVIIALTAAATFSILDVFIPAMGASARNGAGLGLGLNLVKFPM</sequence>
<accession>A0A6C0JKE6</accession>
<organism evidence="2">
    <name type="scientific">viral metagenome</name>
    <dbReference type="NCBI Taxonomy" id="1070528"/>
    <lineage>
        <taxon>unclassified sequences</taxon>
        <taxon>metagenomes</taxon>
        <taxon>organismal metagenomes</taxon>
    </lineage>
</organism>
<feature type="transmembrane region" description="Helical" evidence="1">
    <location>
        <begin position="43"/>
        <end position="63"/>
    </location>
</feature>
<name>A0A6C0JKE6_9ZZZZ</name>
<dbReference type="EMBL" id="MN740405">
    <property type="protein sequence ID" value="QHU04947.1"/>
    <property type="molecule type" value="Genomic_DNA"/>
</dbReference>
<proteinExistence type="predicted"/>
<keyword evidence="1" id="KW-0812">Transmembrane</keyword>
<keyword evidence="1" id="KW-1133">Transmembrane helix</keyword>
<dbReference type="AlphaFoldDB" id="A0A6C0JKE6"/>
<evidence type="ECO:0000256" key="1">
    <source>
        <dbReference type="SAM" id="Phobius"/>
    </source>
</evidence>
<reference evidence="2" key="1">
    <citation type="journal article" date="2020" name="Nature">
        <title>Giant virus diversity and host interactions through global metagenomics.</title>
        <authorList>
            <person name="Schulz F."/>
            <person name="Roux S."/>
            <person name="Paez-Espino D."/>
            <person name="Jungbluth S."/>
            <person name="Walsh D.A."/>
            <person name="Denef V.J."/>
            <person name="McMahon K.D."/>
            <person name="Konstantinidis K.T."/>
            <person name="Eloe-Fadrosh E.A."/>
            <person name="Kyrpides N.C."/>
            <person name="Woyke T."/>
        </authorList>
    </citation>
    <scope>NUCLEOTIDE SEQUENCE</scope>
    <source>
        <strain evidence="2">GVMAG-M-3300027708-5</strain>
    </source>
</reference>
<protein>
    <submittedName>
        <fullName evidence="2">Uncharacterized protein</fullName>
    </submittedName>
</protein>
<keyword evidence="1" id="KW-0472">Membrane</keyword>
<evidence type="ECO:0000313" key="2">
    <source>
        <dbReference type="EMBL" id="QHU04947.1"/>
    </source>
</evidence>